<dbReference type="AlphaFoldDB" id="A0A8J3NVI8"/>
<dbReference type="Proteomes" id="UP000619293">
    <property type="component" value="Unassembled WGS sequence"/>
</dbReference>
<organism evidence="2 3">
    <name type="scientific">Catellatospora chokoriensis</name>
    <dbReference type="NCBI Taxonomy" id="310353"/>
    <lineage>
        <taxon>Bacteria</taxon>
        <taxon>Bacillati</taxon>
        <taxon>Actinomycetota</taxon>
        <taxon>Actinomycetes</taxon>
        <taxon>Micromonosporales</taxon>
        <taxon>Micromonosporaceae</taxon>
        <taxon>Catellatospora</taxon>
    </lineage>
</organism>
<keyword evidence="1" id="KW-0812">Transmembrane</keyword>
<proteinExistence type="predicted"/>
<gene>
    <name evidence="2" type="ORF">Cch02nite_74610</name>
</gene>
<keyword evidence="1" id="KW-1133">Transmembrane helix</keyword>
<protein>
    <submittedName>
        <fullName evidence="2">Uncharacterized protein</fullName>
    </submittedName>
</protein>
<keyword evidence="1" id="KW-0472">Membrane</keyword>
<name>A0A8J3NVI8_9ACTN</name>
<accession>A0A8J3NVI8</accession>
<sequence length="195" mass="20328">MRTPVDEPQLDGAIDLGVVSDRPTKPALLVRSSWRAWLSNRVPVYVLVATVLAGFLVGAIGMRQWDAWRHQARQASEVTLLVAVAGLDSGGGGAGRVTIEGSVAVVNAGPMRVTVAGDAASGVFSLSGERPIPSGGTRRFKATAVLDCSEGVAPAVLPVDLSVTTADGQRRVVTTKLQLVGSTWFDTAMRACSFA</sequence>
<evidence type="ECO:0000313" key="2">
    <source>
        <dbReference type="EMBL" id="GIF94017.1"/>
    </source>
</evidence>
<evidence type="ECO:0000256" key="1">
    <source>
        <dbReference type="SAM" id="Phobius"/>
    </source>
</evidence>
<reference evidence="2 3" key="1">
    <citation type="submission" date="2021-01" db="EMBL/GenBank/DDBJ databases">
        <title>Whole genome shotgun sequence of Catellatospora chokoriensis NBRC 107358.</title>
        <authorList>
            <person name="Komaki H."/>
            <person name="Tamura T."/>
        </authorList>
    </citation>
    <scope>NUCLEOTIDE SEQUENCE [LARGE SCALE GENOMIC DNA]</scope>
    <source>
        <strain evidence="2 3">NBRC 107358</strain>
    </source>
</reference>
<dbReference type="EMBL" id="BONG01000079">
    <property type="protein sequence ID" value="GIF94017.1"/>
    <property type="molecule type" value="Genomic_DNA"/>
</dbReference>
<evidence type="ECO:0000313" key="3">
    <source>
        <dbReference type="Proteomes" id="UP000619293"/>
    </source>
</evidence>
<feature type="transmembrane region" description="Helical" evidence="1">
    <location>
        <begin position="42"/>
        <end position="62"/>
    </location>
</feature>
<keyword evidence="3" id="KW-1185">Reference proteome</keyword>
<comment type="caution">
    <text evidence="2">The sequence shown here is derived from an EMBL/GenBank/DDBJ whole genome shotgun (WGS) entry which is preliminary data.</text>
</comment>